<name>A0ABT2LUL9_9HYPH</name>
<organism evidence="2 3">
    <name type="scientific">Chelativorans salis</name>
    <dbReference type="NCBI Taxonomy" id="2978478"/>
    <lineage>
        <taxon>Bacteria</taxon>
        <taxon>Pseudomonadati</taxon>
        <taxon>Pseudomonadota</taxon>
        <taxon>Alphaproteobacteria</taxon>
        <taxon>Hyphomicrobiales</taxon>
        <taxon>Phyllobacteriaceae</taxon>
        <taxon>Chelativorans</taxon>
    </lineage>
</organism>
<gene>
    <name evidence="2" type="ORF">N5A92_24750</name>
</gene>
<keyword evidence="1" id="KW-1133">Transmembrane helix</keyword>
<dbReference type="RefSeq" id="WP_260907085.1">
    <property type="nucleotide sequence ID" value="NZ_JAOCZP010000012.1"/>
</dbReference>
<proteinExistence type="predicted"/>
<feature type="transmembrane region" description="Helical" evidence="1">
    <location>
        <begin position="20"/>
        <end position="42"/>
    </location>
</feature>
<keyword evidence="3" id="KW-1185">Reference proteome</keyword>
<dbReference type="EMBL" id="JAOCZP010000012">
    <property type="protein sequence ID" value="MCT7378225.1"/>
    <property type="molecule type" value="Genomic_DNA"/>
</dbReference>
<evidence type="ECO:0000256" key="1">
    <source>
        <dbReference type="SAM" id="Phobius"/>
    </source>
</evidence>
<evidence type="ECO:0000313" key="3">
    <source>
        <dbReference type="Proteomes" id="UP001320831"/>
    </source>
</evidence>
<comment type="caution">
    <text evidence="2">The sequence shown here is derived from an EMBL/GenBank/DDBJ whole genome shotgun (WGS) entry which is preliminary data.</text>
</comment>
<sequence length="54" mass="5502">MADPTPDTNGGMPLWVKVQGVFVVLLVLIVVGMFSGVVNELLGSGGHGMPVAGH</sequence>
<dbReference type="Proteomes" id="UP001320831">
    <property type="component" value="Unassembled WGS sequence"/>
</dbReference>
<keyword evidence="1" id="KW-0472">Membrane</keyword>
<protein>
    <submittedName>
        <fullName evidence="2">Uncharacterized protein</fullName>
    </submittedName>
</protein>
<accession>A0ABT2LUL9</accession>
<keyword evidence="1" id="KW-0812">Transmembrane</keyword>
<evidence type="ECO:0000313" key="2">
    <source>
        <dbReference type="EMBL" id="MCT7378225.1"/>
    </source>
</evidence>
<reference evidence="2 3" key="1">
    <citation type="submission" date="2022-09" db="EMBL/GenBank/DDBJ databases">
        <title>Chelativorans salina sp. nov., a novel slightly halophilic bacterium isolated from a saline lake sediment enrichment.</title>
        <authorList>
            <person name="Gao L."/>
            <person name="Fang B.-Z."/>
            <person name="Li W.-J."/>
        </authorList>
    </citation>
    <scope>NUCLEOTIDE SEQUENCE [LARGE SCALE GENOMIC DNA]</scope>
    <source>
        <strain evidence="2 3">EGI FJ00035</strain>
    </source>
</reference>